<dbReference type="InterPro" id="IPR004785">
    <property type="entry name" value="RpiB"/>
</dbReference>
<dbReference type="Proteomes" id="UP000000702">
    <property type="component" value="Unassembled WGS sequence"/>
</dbReference>
<dbReference type="GO" id="GO:0005975">
    <property type="term" value="P:carbohydrate metabolic process"/>
    <property type="evidence" value="ECO:0007669"/>
    <property type="project" value="InterPro"/>
</dbReference>
<dbReference type="SUPFAM" id="SSF89623">
    <property type="entry name" value="Ribose/Galactose isomerase RpiB/AlsB"/>
    <property type="match status" value="1"/>
</dbReference>
<dbReference type="EMBL" id="CAEQ01001425">
    <property type="protein sequence ID" value="CCD14211.1"/>
    <property type="molecule type" value="Genomic_DNA"/>
</dbReference>
<dbReference type="Pfam" id="PF02502">
    <property type="entry name" value="LacAB_rpiB"/>
    <property type="match status" value="1"/>
</dbReference>
<dbReference type="FunFam" id="3.40.1400.10:FF:000001">
    <property type="entry name" value="Ribose 5-phosphate isomerase B"/>
    <property type="match status" value="1"/>
</dbReference>
<reference evidence="2 3" key="2">
    <citation type="journal article" date="2012" name="Proc. Natl. Acad. Sci. U.S.A.">
        <title>Antigenic diversity is generated by distinct evolutionary mechanisms in African trypanosome species.</title>
        <authorList>
            <person name="Jackson A.P."/>
            <person name="Berry A."/>
            <person name="Aslett M."/>
            <person name="Allison H.C."/>
            <person name="Burton P."/>
            <person name="Vavrova-Anderson J."/>
            <person name="Brown R."/>
            <person name="Browne H."/>
            <person name="Corton N."/>
            <person name="Hauser H."/>
            <person name="Gamble J."/>
            <person name="Gilderthorp R."/>
            <person name="Marcello L."/>
            <person name="McQuillan J."/>
            <person name="Otto T.D."/>
            <person name="Quail M.A."/>
            <person name="Sanders M.J."/>
            <person name="van Tonder A."/>
            <person name="Ginger M.L."/>
            <person name="Field M.C."/>
            <person name="Barry J.D."/>
            <person name="Hertz-Fowler C."/>
            <person name="Berriman M."/>
        </authorList>
    </citation>
    <scope>NUCLEOTIDE SEQUENCE [LARGE SCALE GENOMIC DNA]</scope>
    <source>
        <strain evidence="2 3">IL3000</strain>
    </source>
</reference>
<dbReference type="PANTHER" id="PTHR30345">
    <property type="entry name" value="RIBOSE-5-PHOSPHATE ISOMERASE B"/>
    <property type="match status" value="1"/>
</dbReference>
<evidence type="ECO:0000313" key="3">
    <source>
        <dbReference type="Proteomes" id="UP000000702"/>
    </source>
</evidence>
<sequence>MCRYAYLRIAARCLKSCIPHQIVATVSAKLLSARTESFFFPFFPARTLAPSRYYLYYRYCYYHIHASRFISPQYTHTHNMPRKVALGSDQAGFPIRENIMRYIREAGEEFEPVYCGPLTTDSVDYPDYAVAVAQMVSRGEVEFGVLVCGSGIGMSIAANKIKGVRAALCYDHYTAVMSRQHNDANVLCLGERTTGAAVLREIIITFLQTPFSGEGRHERRLEKIKAAEDSQKTC</sequence>
<dbReference type="VEuPathDB" id="TriTrypDB:TcIL3000_0_48580"/>
<proteinExistence type="predicted"/>
<evidence type="ECO:0000313" key="2">
    <source>
        <dbReference type="EMBL" id="CCD14211.1"/>
    </source>
</evidence>
<dbReference type="AlphaFoldDB" id="F9WAF0"/>
<keyword evidence="1" id="KW-0413">Isomerase</keyword>
<protein>
    <submittedName>
        <fullName evidence="2">WGS project CAEQ00000000 data, annotated contig 1965</fullName>
    </submittedName>
</protein>
<accession>F9WAF0</accession>
<reference evidence="3" key="1">
    <citation type="submission" date="2011-07" db="EMBL/GenBank/DDBJ databases">
        <title>Divergent evolution of antigenic variation in African trypanosomes.</title>
        <authorList>
            <person name="Jackson A.P."/>
            <person name="Berry A."/>
            <person name="Allison H.C."/>
            <person name="Burton P."/>
            <person name="Anderson J."/>
            <person name="Aslett M."/>
            <person name="Brown R."/>
            <person name="Corton N."/>
            <person name="Harris D."/>
            <person name="Hauser H."/>
            <person name="Gamble J."/>
            <person name="Gilderthorp R."/>
            <person name="McQuillan J."/>
            <person name="Quail M.A."/>
            <person name="Sanders M."/>
            <person name="Van Tonder A."/>
            <person name="Ginger M.L."/>
            <person name="Donelson J.E."/>
            <person name="Field M.C."/>
            <person name="Barry J.D."/>
            <person name="Berriman M."/>
            <person name="Hertz-Fowler C."/>
        </authorList>
    </citation>
    <scope>NUCLEOTIDE SEQUENCE [LARGE SCALE GENOMIC DNA]</scope>
    <source>
        <strain evidence="3">IL3000</strain>
    </source>
</reference>
<dbReference type="Gene3D" id="3.40.1400.10">
    <property type="entry name" value="Sugar-phosphate isomerase, RpiB/LacA/LacB"/>
    <property type="match status" value="1"/>
</dbReference>
<dbReference type="NCBIfam" id="TIGR01120">
    <property type="entry name" value="rpiB"/>
    <property type="match status" value="1"/>
</dbReference>
<dbReference type="NCBIfam" id="NF004051">
    <property type="entry name" value="PRK05571.1"/>
    <property type="match status" value="1"/>
</dbReference>
<organism evidence="2 3">
    <name type="scientific">Trypanosoma congolense (strain IL3000)</name>
    <dbReference type="NCBI Taxonomy" id="1068625"/>
    <lineage>
        <taxon>Eukaryota</taxon>
        <taxon>Discoba</taxon>
        <taxon>Euglenozoa</taxon>
        <taxon>Kinetoplastea</taxon>
        <taxon>Metakinetoplastina</taxon>
        <taxon>Trypanosomatida</taxon>
        <taxon>Trypanosomatidae</taxon>
        <taxon>Trypanosoma</taxon>
        <taxon>Nannomonas</taxon>
    </lineage>
</organism>
<dbReference type="OMA" id="DDRVDYP"/>
<comment type="caution">
    <text evidence="2">The sequence shown here is derived from an EMBL/GenBank/DDBJ whole genome shotgun (WGS) entry which is preliminary data.</text>
</comment>
<dbReference type="NCBIfam" id="TIGR00689">
    <property type="entry name" value="rpiB_lacA_lacB"/>
    <property type="match status" value="1"/>
</dbReference>
<evidence type="ECO:0000256" key="1">
    <source>
        <dbReference type="ARBA" id="ARBA00023235"/>
    </source>
</evidence>
<dbReference type="PANTHER" id="PTHR30345:SF0">
    <property type="entry name" value="DNA DAMAGE-REPAIR_TOLERATION PROTEIN DRT102"/>
    <property type="match status" value="1"/>
</dbReference>
<dbReference type="InterPro" id="IPR036569">
    <property type="entry name" value="RpiB_LacA_LacB_sf"/>
</dbReference>
<gene>
    <name evidence="2" type="ORF">TCIL3000_0_48580</name>
</gene>
<name>F9WAF0_TRYCI</name>
<dbReference type="GO" id="GO:0016853">
    <property type="term" value="F:isomerase activity"/>
    <property type="evidence" value="ECO:0007669"/>
    <property type="project" value="UniProtKB-KW"/>
</dbReference>
<dbReference type="InterPro" id="IPR003500">
    <property type="entry name" value="RpiB_LacA_LacB"/>
</dbReference>
<keyword evidence="3" id="KW-1185">Reference proteome</keyword>